<proteinExistence type="predicted"/>
<dbReference type="AlphaFoldDB" id="A0A9P6CW63"/>
<evidence type="ECO:0000256" key="1">
    <source>
        <dbReference type="SAM" id="MobiDB-lite"/>
    </source>
</evidence>
<feature type="compositionally biased region" description="Basic and acidic residues" evidence="1">
    <location>
        <begin position="300"/>
        <end position="318"/>
    </location>
</feature>
<gene>
    <name evidence="2" type="ORF">BDN70DRAFT_924333</name>
</gene>
<organism evidence="2 3">
    <name type="scientific">Pholiota conissans</name>
    <dbReference type="NCBI Taxonomy" id="109636"/>
    <lineage>
        <taxon>Eukaryota</taxon>
        <taxon>Fungi</taxon>
        <taxon>Dikarya</taxon>
        <taxon>Basidiomycota</taxon>
        <taxon>Agaricomycotina</taxon>
        <taxon>Agaricomycetes</taxon>
        <taxon>Agaricomycetidae</taxon>
        <taxon>Agaricales</taxon>
        <taxon>Agaricineae</taxon>
        <taxon>Strophariaceae</taxon>
        <taxon>Pholiota</taxon>
    </lineage>
</organism>
<keyword evidence="3" id="KW-1185">Reference proteome</keyword>
<dbReference type="Proteomes" id="UP000807469">
    <property type="component" value="Unassembled WGS sequence"/>
</dbReference>
<feature type="region of interest" description="Disordered" evidence="1">
    <location>
        <begin position="235"/>
        <end position="360"/>
    </location>
</feature>
<comment type="caution">
    <text evidence="2">The sequence shown here is derived from an EMBL/GenBank/DDBJ whole genome shotgun (WGS) entry which is preliminary data.</text>
</comment>
<feature type="compositionally biased region" description="Acidic residues" evidence="1">
    <location>
        <begin position="258"/>
        <end position="281"/>
    </location>
</feature>
<evidence type="ECO:0000313" key="3">
    <source>
        <dbReference type="Proteomes" id="UP000807469"/>
    </source>
</evidence>
<evidence type="ECO:0000313" key="2">
    <source>
        <dbReference type="EMBL" id="KAF9474909.1"/>
    </source>
</evidence>
<dbReference type="EMBL" id="MU155356">
    <property type="protein sequence ID" value="KAF9474909.1"/>
    <property type="molecule type" value="Genomic_DNA"/>
</dbReference>
<name>A0A9P6CW63_9AGAR</name>
<protein>
    <submittedName>
        <fullName evidence="2">Uncharacterized protein</fullName>
    </submittedName>
</protein>
<sequence>MFYFIRSINALSTKLGIFRLPWRDADREEVNTAFENILGRLDNPSTDPPVTIGTRISFHVARDNLIRRSDPVQVGYNSALLQRFEALEARLRFQDGLNDSAETSRQDVEMLDANTEVGAPIVRVTRSKALEASRDVIARRTRSSARGQAAMEAAKASSGRAHLRGRALGGSFRKRTGADYEATEYDPEVHVAFSVRCNMCAARSHPRDCFYLKADLKTDKVRSCTHCRRSKRRCIPYTGPDNQKLEQRLLPPILSNREEDDNKSDDDMYVSQDHDEDELQSNEEGSVVEIANPTLLNELKGGEPGKKQNEDVDKKEESVVILSGLTAPKRHSQSPPPPRVLKSAGGRRINADAESSTGKITVGRRVSTHLKDLVDRHQERLQLQIDFDLSRDRLSILTESAEQNFLSYGRQLLGQLITSPGDIDIDSGIDFVNNAKRITETHAELKERCGDQALRVGTDFEELLRSILAVFEQMRVSRR</sequence>
<reference evidence="2" key="1">
    <citation type="submission" date="2020-11" db="EMBL/GenBank/DDBJ databases">
        <authorList>
            <consortium name="DOE Joint Genome Institute"/>
            <person name="Ahrendt S."/>
            <person name="Riley R."/>
            <person name="Andreopoulos W."/>
            <person name="Labutti K."/>
            <person name="Pangilinan J."/>
            <person name="Ruiz-Duenas F.J."/>
            <person name="Barrasa J.M."/>
            <person name="Sanchez-Garcia M."/>
            <person name="Camarero S."/>
            <person name="Miyauchi S."/>
            <person name="Serrano A."/>
            <person name="Linde D."/>
            <person name="Babiker R."/>
            <person name="Drula E."/>
            <person name="Ayuso-Fernandez I."/>
            <person name="Pacheco R."/>
            <person name="Padilla G."/>
            <person name="Ferreira P."/>
            <person name="Barriuso J."/>
            <person name="Kellner H."/>
            <person name="Castanera R."/>
            <person name="Alfaro M."/>
            <person name="Ramirez L."/>
            <person name="Pisabarro A.G."/>
            <person name="Kuo A."/>
            <person name="Tritt A."/>
            <person name="Lipzen A."/>
            <person name="He G."/>
            <person name="Yan M."/>
            <person name="Ng V."/>
            <person name="Cullen D."/>
            <person name="Martin F."/>
            <person name="Rosso M.-N."/>
            <person name="Henrissat B."/>
            <person name="Hibbett D."/>
            <person name="Martinez A.T."/>
            <person name="Grigoriev I.V."/>
        </authorList>
    </citation>
    <scope>NUCLEOTIDE SEQUENCE</scope>
    <source>
        <strain evidence="2">CIRM-BRFM 674</strain>
    </source>
</reference>
<accession>A0A9P6CW63</accession>